<dbReference type="SUPFAM" id="SSF102405">
    <property type="entry name" value="MCP/YpsA-like"/>
    <property type="match status" value="1"/>
</dbReference>
<evidence type="ECO:0000313" key="1">
    <source>
        <dbReference type="EMBL" id="HIH92594.1"/>
    </source>
</evidence>
<accession>A0A832S856</accession>
<protein>
    <submittedName>
        <fullName evidence="1">TIGR00725 family protein</fullName>
    </submittedName>
</protein>
<proteinExistence type="predicted"/>
<reference evidence="1" key="1">
    <citation type="journal article" date="2020" name="bioRxiv">
        <title>A rank-normalized archaeal taxonomy based on genome phylogeny resolves widespread incomplete and uneven classifications.</title>
        <authorList>
            <person name="Rinke C."/>
            <person name="Chuvochina M."/>
            <person name="Mussig A.J."/>
            <person name="Chaumeil P.-A."/>
            <person name="Waite D.W."/>
            <person name="Whitman W.B."/>
            <person name="Parks D.H."/>
            <person name="Hugenholtz P."/>
        </authorList>
    </citation>
    <scope>NUCLEOTIDE SEQUENCE</scope>
    <source>
        <strain evidence="1">UBA8876</strain>
    </source>
</reference>
<organism evidence="1 2">
    <name type="scientific">Methanosarcina acetivorans</name>
    <dbReference type="NCBI Taxonomy" id="2214"/>
    <lineage>
        <taxon>Archaea</taxon>
        <taxon>Methanobacteriati</taxon>
        <taxon>Methanobacteriota</taxon>
        <taxon>Stenosarchaea group</taxon>
        <taxon>Methanomicrobia</taxon>
        <taxon>Methanosarcinales</taxon>
        <taxon>Methanosarcinaceae</taxon>
        <taxon>Methanosarcina</taxon>
    </lineage>
</organism>
<dbReference type="GeneID" id="1474398"/>
<dbReference type="Gene3D" id="3.40.50.450">
    <property type="match status" value="1"/>
</dbReference>
<dbReference type="PANTHER" id="PTHR43393">
    <property type="entry name" value="CYTOKININ RIBOSIDE 5'-MONOPHOSPHATE PHOSPHORIBOHYDROLASE"/>
    <property type="match status" value="1"/>
</dbReference>
<dbReference type="Pfam" id="PF18306">
    <property type="entry name" value="LDcluster4"/>
    <property type="match status" value="1"/>
</dbReference>
<dbReference type="NCBIfam" id="TIGR00725">
    <property type="entry name" value="TIGR00725 family protein"/>
    <property type="match status" value="1"/>
</dbReference>
<dbReference type="OMA" id="NMGHARN"/>
<dbReference type="AlphaFoldDB" id="A0A832S856"/>
<comment type="caution">
    <text evidence="1">The sequence shown here is derived from an EMBL/GenBank/DDBJ whole genome shotgun (WGS) entry which is preliminary data.</text>
</comment>
<dbReference type="RefSeq" id="WP_011022480.1">
    <property type="nucleotide sequence ID" value="NZ_DUJU01000009.1"/>
</dbReference>
<dbReference type="InterPro" id="IPR052341">
    <property type="entry name" value="LOG_family_nucleotidases"/>
</dbReference>
<dbReference type="EMBL" id="DUJU01000009">
    <property type="protein sequence ID" value="HIH92594.1"/>
    <property type="molecule type" value="Genomic_DNA"/>
</dbReference>
<dbReference type="PANTHER" id="PTHR43393:SF3">
    <property type="entry name" value="LYSINE DECARBOXYLASE-LIKE PROTEIN"/>
    <property type="match status" value="1"/>
</dbReference>
<dbReference type="InterPro" id="IPR041164">
    <property type="entry name" value="LDcluster4"/>
</dbReference>
<evidence type="ECO:0000313" key="2">
    <source>
        <dbReference type="Proteomes" id="UP000600774"/>
    </source>
</evidence>
<dbReference type="GO" id="GO:0005829">
    <property type="term" value="C:cytosol"/>
    <property type="evidence" value="ECO:0007669"/>
    <property type="project" value="TreeGrafter"/>
</dbReference>
<sequence>MKPQVRTQIGVIGAGTCSMETRTLAEAVGREIAKKGAILLCGGLGGVMEAAAKGAKLEGGMTTGILPGILREEANPWIDVAVLSGMGHARNALIAQSSDALIAVDGEYGTLSEIAFGLKMGKPVVLLESKWKIEGTKSARSPLEAVELAFRLIEERKKREKIGRKKSEK</sequence>
<name>A0A832S856_9EURY</name>
<dbReference type="Proteomes" id="UP000600774">
    <property type="component" value="Unassembled WGS sequence"/>
</dbReference>
<gene>
    <name evidence="1" type="ORF">HA338_00640</name>
</gene>
<dbReference type="InterPro" id="IPR005268">
    <property type="entry name" value="CHP00725"/>
</dbReference>